<dbReference type="Proteomes" id="UP000310249">
    <property type="component" value="Unassembled WGS sequence"/>
</dbReference>
<dbReference type="AlphaFoldDB" id="A0A5S3WKZ7"/>
<keyword evidence="1" id="KW-0812">Transmembrane</keyword>
<sequence>MPVMNKVVCNTADVTLFALCIGGGSLLPDGLIPGMAGFILIKVILPVLLCVVLRYLFFKSVSVSCDKPTCNGKGVLESETELVDNPVIRAVMIKGHRCTKCQHLIQTTLVGPATKNNQ</sequence>
<accession>A0A5S3WKZ7</accession>
<evidence type="ECO:0000313" key="3">
    <source>
        <dbReference type="Proteomes" id="UP000310249"/>
    </source>
</evidence>
<evidence type="ECO:0000256" key="1">
    <source>
        <dbReference type="SAM" id="Phobius"/>
    </source>
</evidence>
<comment type="caution">
    <text evidence="2">The sequence shown here is derived from an EMBL/GenBank/DDBJ whole genome shotgun (WGS) entry which is preliminary data.</text>
</comment>
<reference evidence="3" key="2">
    <citation type="submission" date="2019-06" db="EMBL/GenBank/DDBJ databases">
        <title>Co-occurence of chitin degradation, pigmentation and bioactivity in marine Pseudoalteromonas.</title>
        <authorList>
            <person name="Sonnenschein E.C."/>
            <person name="Bech P.K."/>
        </authorList>
    </citation>
    <scope>NUCLEOTIDE SEQUENCE [LARGE SCALE GENOMIC DNA]</scope>
    <source>
        <strain evidence="3">S2676</strain>
    </source>
</reference>
<keyword evidence="1" id="KW-1133">Transmembrane helix</keyword>
<proteinExistence type="predicted"/>
<name>A0A5S3WKZ7_9GAMM</name>
<evidence type="ECO:0000313" key="2">
    <source>
        <dbReference type="EMBL" id="TMP27514.1"/>
    </source>
</evidence>
<keyword evidence="1" id="KW-0472">Membrane</keyword>
<feature type="transmembrane region" description="Helical" evidence="1">
    <location>
        <begin position="7"/>
        <end position="28"/>
    </location>
</feature>
<feature type="transmembrane region" description="Helical" evidence="1">
    <location>
        <begin position="34"/>
        <end position="57"/>
    </location>
</feature>
<gene>
    <name evidence="2" type="ORF">CWB99_14625</name>
</gene>
<organism evidence="2 3">
    <name type="scientific">Pseudoalteromonas rubra</name>
    <dbReference type="NCBI Taxonomy" id="43658"/>
    <lineage>
        <taxon>Bacteria</taxon>
        <taxon>Pseudomonadati</taxon>
        <taxon>Pseudomonadota</taxon>
        <taxon>Gammaproteobacteria</taxon>
        <taxon>Alteromonadales</taxon>
        <taxon>Pseudoalteromonadaceae</taxon>
        <taxon>Pseudoalteromonas</taxon>
    </lineage>
</organism>
<protein>
    <submittedName>
        <fullName evidence="2">Uncharacterized protein</fullName>
    </submittedName>
</protein>
<dbReference type="EMBL" id="PNCI01000033">
    <property type="protein sequence ID" value="TMP27514.1"/>
    <property type="molecule type" value="Genomic_DNA"/>
</dbReference>
<reference evidence="2 3" key="1">
    <citation type="submission" date="2018-01" db="EMBL/GenBank/DDBJ databases">
        <authorList>
            <person name="Paulsen S."/>
            <person name="Gram L.K."/>
        </authorList>
    </citation>
    <scope>NUCLEOTIDE SEQUENCE [LARGE SCALE GENOMIC DNA]</scope>
    <source>
        <strain evidence="2 3">S2676</strain>
    </source>
</reference>